<dbReference type="AlphaFoldDB" id="A0A174MVT6"/>
<dbReference type="Pfam" id="PF12669">
    <property type="entry name" value="FeoB_associated"/>
    <property type="match status" value="1"/>
</dbReference>
<dbReference type="GeneID" id="72463183"/>
<evidence type="ECO:0000313" key="4">
    <source>
        <dbReference type="Proteomes" id="UP000196386"/>
    </source>
</evidence>
<dbReference type="Proteomes" id="UP000196386">
    <property type="component" value="Unassembled WGS sequence"/>
</dbReference>
<name>A0A174MVT6_9FIRM</name>
<sequence>MVNWIIGGAIILAMFFAARYAWRKAKNGQCVGCSDCKSGGCHCGCGGDSADHAKKT</sequence>
<evidence type="ECO:0000313" key="1">
    <source>
        <dbReference type="EMBL" id="CUP39546.1"/>
    </source>
</evidence>
<dbReference type="RefSeq" id="WP_006873989.1">
    <property type="nucleotide sequence ID" value="NZ_CABIWA010000006.1"/>
</dbReference>
<gene>
    <name evidence="2" type="ORF">B5F11_16430</name>
    <name evidence="1" type="ORF">ERS852551_00676</name>
</gene>
<accession>A0A174MVT6</accession>
<protein>
    <submittedName>
        <fullName evidence="2">FeoB-associated Cys-rich membrane protein</fullName>
    </submittedName>
    <submittedName>
        <fullName evidence="1">Virus attachment protein p12 family</fullName>
    </submittedName>
</protein>
<evidence type="ECO:0000313" key="3">
    <source>
        <dbReference type="Proteomes" id="UP000095765"/>
    </source>
</evidence>
<organism evidence="1 3">
    <name type="scientific">Anaerotruncus colihominis</name>
    <dbReference type="NCBI Taxonomy" id="169435"/>
    <lineage>
        <taxon>Bacteria</taxon>
        <taxon>Bacillati</taxon>
        <taxon>Bacillota</taxon>
        <taxon>Clostridia</taxon>
        <taxon>Eubacteriales</taxon>
        <taxon>Oscillospiraceae</taxon>
        <taxon>Anaerotruncus</taxon>
    </lineage>
</organism>
<dbReference type="Proteomes" id="UP000095765">
    <property type="component" value="Unassembled WGS sequence"/>
</dbReference>
<reference evidence="4" key="2">
    <citation type="submission" date="2017-04" db="EMBL/GenBank/DDBJ databases">
        <title>Function of individual gut microbiota members based on whole genome sequencing of pure cultures obtained from chicken caecum.</title>
        <authorList>
            <person name="Medvecky M."/>
            <person name="Cejkova D."/>
            <person name="Polansky O."/>
            <person name="Karasova D."/>
            <person name="Kubasova T."/>
            <person name="Cizek A."/>
            <person name="Rychlik I."/>
        </authorList>
    </citation>
    <scope>NUCLEOTIDE SEQUENCE [LARGE SCALE GENOMIC DNA]</scope>
    <source>
        <strain evidence="4">An175</strain>
    </source>
</reference>
<dbReference type="EMBL" id="NFKP01000026">
    <property type="protein sequence ID" value="OUP67786.1"/>
    <property type="molecule type" value="Genomic_DNA"/>
</dbReference>
<reference evidence="1 3" key="1">
    <citation type="submission" date="2015-09" db="EMBL/GenBank/DDBJ databases">
        <authorList>
            <consortium name="Pathogen Informatics"/>
        </authorList>
    </citation>
    <scope>NUCLEOTIDE SEQUENCE [LARGE SCALE GENOMIC DNA]</scope>
    <source>
        <strain evidence="1 3">2789STDY5834939</strain>
    </source>
</reference>
<proteinExistence type="predicted"/>
<reference evidence="2" key="3">
    <citation type="journal article" date="2018" name="BMC Genomics">
        <title>Whole genome sequencing and function prediction of 133 gut anaerobes isolated from chicken caecum in pure cultures.</title>
        <authorList>
            <person name="Medvecky M."/>
            <person name="Cejkova D."/>
            <person name="Polansky O."/>
            <person name="Karasova D."/>
            <person name="Kubasova T."/>
            <person name="Cizek A."/>
            <person name="Rychlik I."/>
        </authorList>
    </citation>
    <scope>NUCLEOTIDE SEQUENCE</scope>
    <source>
        <strain evidence="2">An175</strain>
    </source>
</reference>
<dbReference type="EMBL" id="CZBE01000003">
    <property type="protein sequence ID" value="CUP39546.1"/>
    <property type="molecule type" value="Genomic_DNA"/>
</dbReference>
<evidence type="ECO:0000313" key="2">
    <source>
        <dbReference type="EMBL" id="OUP67786.1"/>
    </source>
</evidence>
<dbReference type="OrthoDB" id="2326035at2"/>